<dbReference type="Gene3D" id="3.40.50.300">
    <property type="entry name" value="P-loop containing nucleotide triphosphate hydrolases"/>
    <property type="match status" value="2"/>
</dbReference>
<dbReference type="EMBL" id="VSWD01000010">
    <property type="protein sequence ID" value="KAK3090696.1"/>
    <property type="molecule type" value="Genomic_DNA"/>
</dbReference>
<organism evidence="7 8">
    <name type="scientific">Pinctada imbricata</name>
    <name type="common">Atlantic pearl-oyster</name>
    <name type="synonym">Pinctada martensii</name>
    <dbReference type="NCBI Taxonomy" id="66713"/>
    <lineage>
        <taxon>Eukaryota</taxon>
        <taxon>Metazoa</taxon>
        <taxon>Spiralia</taxon>
        <taxon>Lophotrochozoa</taxon>
        <taxon>Mollusca</taxon>
        <taxon>Bivalvia</taxon>
        <taxon>Autobranchia</taxon>
        <taxon>Pteriomorphia</taxon>
        <taxon>Pterioida</taxon>
        <taxon>Pterioidea</taxon>
        <taxon>Pteriidae</taxon>
        <taxon>Pinctada</taxon>
    </lineage>
</organism>
<dbReference type="GO" id="GO:0005829">
    <property type="term" value="C:cytosol"/>
    <property type="evidence" value="ECO:0007669"/>
    <property type="project" value="TreeGrafter"/>
</dbReference>
<feature type="region of interest" description="Disordered" evidence="5">
    <location>
        <begin position="1156"/>
        <end position="1198"/>
    </location>
</feature>
<comment type="caution">
    <text evidence="7">The sequence shown here is derived from an EMBL/GenBank/DDBJ whole genome shotgun (WGS) entry which is preliminary data.</text>
</comment>
<feature type="compositionally biased region" description="Polar residues" evidence="5">
    <location>
        <begin position="1182"/>
        <end position="1191"/>
    </location>
</feature>
<feature type="domain" description="C3H1-type" evidence="6">
    <location>
        <begin position="152"/>
        <end position="180"/>
    </location>
</feature>
<dbReference type="GO" id="GO:0008270">
    <property type="term" value="F:zinc ion binding"/>
    <property type="evidence" value="ECO:0007669"/>
    <property type="project" value="UniProtKB-KW"/>
</dbReference>
<evidence type="ECO:0000256" key="2">
    <source>
        <dbReference type="ARBA" id="ARBA00022771"/>
    </source>
</evidence>
<gene>
    <name evidence="7" type="ORF">FSP39_013828</name>
</gene>
<dbReference type="SMART" id="SM00356">
    <property type="entry name" value="ZnF_C3H1"/>
    <property type="match status" value="1"/>
</dbReference>
<dbReference type="Gene3D" id="4.10.1000.10">
    <property type="entry name" value="Zinc finger, CCCH-type"/>
    <property type="match status" value="1"/>
</dbReference>
<keyword evidence="2 4" id="KW-0863">Zinc-finger</keyword>
<dbReference type="SUPFAM" id="SSF57667">
    <property type="entry name" value="beta-beta-alpha zinc fingers"/>
    <property type="match status" value="1"/>
</dbReference>
<evidence type="ECO:0000313" key="8">
    <source>
        <dbReference type="Proteomes" id="UP001186944"/>
    </source>
</evidence>
<dbReference type="Pfam" id="PF00642">
    <property type="entry name" value="zf-CCCH"/>
    <property type="match status" value="1"/>
</dbReference>
<dbReference type="Pfam" id="PF13086">
    <property type="entry name" value="AAA_11"/>
    <property type="match status" value="2"/>
</dbReference>
<name>A0AA88XYX3_PINIB</name>
<evidence type="ECO:0000313" key="7">
    <source>
        <dbReference type="EMBL" id="KAK3090696.1"/>
    </source>
</evidence>
<dbReference type="SUPFAM" id="SSF52540">
    <property type="entry name" value="P-loop containing nucleoside triphosphate hydrolases"/>
    <property type="match status" value="1"/>
</dbReference>
<feature type="compositionally biased region" description="Polar residues" evidence="5">
    <location>
        <begin position="76"/>
        <end position="100"/>
    </location>
</feature>
<dbReference type="InterPro" id="IPR036855">
    <property type="entry name" value="Znf_CCCH_sf"/>
</dbReference>
<evidence type="ECO:0000256" key="4">
    <source>
        <dbReference type="PROSITE-ProRule" id="PRU00723"/>
    </source>
</evidence>
<evidence type="ECO:0000259" key="6">
    <source>
        <dbReference type="PROSITE" id="PS50103"/>
    </source>
</evidence>
<keyword evidence="8" id="KW-1185">Reference proteome</keyword>
<evidence type="ECO:0000256" key="3">
    <source>
        <dbReference type="ARBA" id="ARBA00022833"/>
    </source>
</evidence>
<dbReference type="Proteomes" id="UP001186944">
    <property type="component" value="Unassembled WGS sequence"/>
</dbReference>
<dbReference type="PROSITE" id="PS50103">
    <property type="entry name" value="ZF_C3H1"/>
    <property type="match status" value="1"/>
</dbReference>
<feature type="region of interest" description="Disordered" evidence="5">
    <location>
        <begin position="38"/>
        <end position="103"/>
    </location>
</feature>
<keyword evidence="1 4" id="KW-0479">Metal-binding</keyword>
<evidence type="ECO:0000256" key="5">
    <source>
        <dbReference type="SAM" id="MobiDB-lite"/>
    </source>
</evidence>
<dbReference type="InterPro" id="IPR013087">
    <property type="entry name" value="Znf_C2H2_type"/>
</dbReference>
<proteinExistence type="predicted"/>
<feature type="compositionally biased region" description="Basic and acidic residues" evidence="5">
    <location>
        <begin position="38"/>
        <end position="49"/>
    </location>
</feature>
<evidence type="ECO:0000256" key="1">
    <source>
        <dbReference type="ARBA" id="ARBA00022723"/>
    </source>
</evidence>
<accession>A0AA88XYX3</accession>
<dbReference type="PANTHER" id="PTHR10887">
    <property type="entry name" value="DNA2/NAM7 HELICASE FAMILY"/>
    <property type="match status" value="1"/>
</dbReference>
<dbReference type="GO" id="GO:0043186">
    <property type="term" value="C:P granule"/>
    <property type="evidence" value="ECO:0007669"/>
    <property type="project" value="TreeGrafter"/>
</dbReference>
<dbReference type="PANTHER" id="PTHR10887:SF365">
    <property type="entry name" value="HELICASE WITH ZINC FINGER DOMAIN-RELATED"/>
    <property type="match status" value="1"/>
</dbReference>
<dbReference type="InterPro" id="IPR027417">
    <property type="entry name" value="P-loop_NTPase"/>
</dbReference>
<dbReference type="Gene3D" id="3.30.160.60">
    <property type="entry name" value="Classic Zinc Finger"/>
    <property type="match status" value="1"/>
</dbReference>
<dbReference type="InterPro" id="IPR041677">
    <property type="entry name" value="DNA2/NAM7_AAA_11"/>
</dbReference>
<feature type="zinc finger region" description="C3H1-type" evidence="4">
    <location>
        <begin position="152"/>
        <end position="180"/>
    </location>
</feature>
<dbReference type="Pfam" id="PF13087">
    <property type="entry name" value="AAA_12"/>
    <property type="match status" value="1"/>
</dbReference>
<dbReference type="InterPro" id="IPR047187">
    <property type="entry name" value="SF1_C_Upf1"/>
</dbReference>
<dbReference type="GO" id="GO:0004386">
    <property type="term" value="F:helicase activity"/>
    <property type="evidence" value="ECO:0007669"/>
    <property type="project" value="InterPro"/>
</dbReference>
<sequence length="1296" mass="149096">MDRVGENRLGIAVTSHDQAPENSTLIFLLDRISTLLKQDSDDNESKGNDSDDLSVDVTSNDDTSTDKLRSEDSSTKHSQGSHHPSSITVSSDTASPSSNTEDQDHCCTFCDIKFSSVAELETHCRSDLHKKRITSDDDQNWQYRVPPRNLTSEEFTLCRSFSDNGKCNFGDKCTQAHSKEELNEWKERFKFRKQQIKIARDKHLHGNTYAEQLMEKLINAENSKSVMTQNVEYAKIHVNSELKVNMTTKKCTNAWTFTITSKRSLHRVTLLDDTNRTYFYIASISVGPKKTQKYQNLETHCQEWVNPDYTTRHVGEYVYRVKVVFKTDIYGTFRQTLVYDFGLEPVLSREVQIESAPITDVEKLSKDLILNEQGRWRPENVQLIEYASRPVPEIDEEKTLLKKYCLPEAEKFRLGEHLMHPPSKDTYRIWMHEMLYIEEWAQLEHISRFNVKTSLQLVNKFLLVPGAVTGAKYAQSGELFARMTLHDDLSEDSPGGRLILQSSNIAWLAPYNPDDKHDSKQMRKVYEVLVEDKGRNFIFLRLSGKCVEELNLSSDQEFYAEVQFQLNRLPKCEQHAAVDKLPTLDLMFPPTQPTEPWWSDENVQFSEMVSTRLNKKQKEAIQGITAREDLSLPPILLIGPYGTGKTYTLAQAAMQALANDDARILICTHSNSAADIYIKDFLHPMVKEGHFEARPLRIYYRHRWVQTVPDVVLQYCLREMSVSDFNFRMPTLEDVEKHRIIITTLSTARYLCDLDLPQGFFSHIFVDEAAQAMESETLIPLSLSGKTTKIVLCGDHMQLNPEVYSDFAKQQGFHKNLLDRLYEFYPDNCPCKIMLCENYRSHAAIIDFTSDLFYDSQLVSGSNQPLHPMYYPLTFFSTRGEDIQHQNNTGFYNIAEVHEVVDRVDDLQKNWPPEWGEIDGNIGVFAPYSDQVVRIRGELRKRKLFHVSVERVFNVQGKQFRAIILSTVRTRHTCSADSSQEDFVDYGFLSNVKLLNTALTRAQSLVIVVGDPLSLCLVGKCRKVWEYFLEICNEHKSLYGMKQSVLRAQLNSAELRKTYVLNPLAPEFVPNRLYHVTHSMGLPGQGIQNPQQQAGYFLGQRMMYPGNPYQQMYPSYMPVPYHQGYYPPMLYRPYVPHFVGGRGGRVSTRVVYPRQMPPTVPLATSGRATPDKERSSPEVTRATESPQSQGTKKAHVSQRNRQMVYIPRVQTPFQTMYYNPYHQPYPGYYFLPEDPRLAPTLHPQRYPYYPGTGIHPAHMLPQHYAGAPFLPPTTVIRPGQPLQEGSTHPRRCRCQR</sequence>
<dbReference type="InterPro" id="IPR045055">
    <property type="entry name" value="DNA2/NAM7-like"/>
</dbReference>
<dbReference type="InterPro" id="IPR000571">
    <property type="entry name" value="Znf_CCCH"/>
</dbReference>
<dbReference type="InterPro" id="IPR036236">
    <property type="entry name" value="Znf_C2H2_sf"/>
</dbReference>
<protein>
    <recommendedName>
        <fullName evidence="6">C3H1-type domain-containing protein</fullName>
    </recommendedName>
</protein>
<dbReference type="GO" id="GO:0035194">
    <property type="term" value="P:regulatory ncRNA-mediated post-transcriptional gene silencing"/>
    <property type="evidence" value="ECO:0007669"/>
    <property type="project" value="TreeGrafter"/>
</dbReference>
<dbReference type="PROSITE" id="PS00028">
    <property type="entry name" value="ZINC_FINGER_C2H2_1"/>
    <property type="match status" value="1"/>
</dbReference>
<keyword evidence="3 4" id="KW-0862">Zinc</keyword>
<dbReference type="InterPro" id="IPR041679">
    <property type="entry name" value="DNA2/NAM7-like_C"/>
</dbReference>
<dbReference type="FunFam" id="3.40.50.300:FF:000419">
    <property type="entry name" value="Probable helicase with zinc finger domain"/>
    <property type="match status" value="1"/>
</dbReference>
<feature type="compositionally biased region" description="Basic and acidic residues" evidence="5">
    <location>
        <begin position="64"/>
        <end position="75"/>
    </location>
</feature>
<dbReference type="SUPFAM" id="SSF90229">
    <property type="entry name" value="CCCH zinc finger"/>
    <property type="match status" value="1"/>
</dbReference>
<reference evidence="7" key="1">
    <citation type="submission" date="2019-08" db="EMBL/GenBank/DDBJ databases">
        <title>The improved chromosome-level genome for the pearl oyster Pinctada fucata martensii using PacBio sequencing and Hi-C.</title>
        <authorList>
            <person name="Zheng Z."/>
        </authorList>
    </citation>
    <scope>NUCLEOTIDE SEQUENCE</scope>
    <source>
        <strain evidence="7">ZZ-2019</strain>
        <tissue evidence="7">Adductor muscle</tissue>
    </source>
</reference>
<dbReference type="CDD" id="cd18808">
    <property type="entry name" value="SF1_C_Upf1"/>
    <property type="match status" value="1"/>
</dbReference>